<comment type="caution">
    <text evidence="1">The sequence shown here is derived from an EMBL/GenBank/DDBJ whole genome shotgun (WGS) entry which is preliminary data.</text>
</comment>
<evidence type="ECO:0000313" key="2">
    <source>
        <dbReference type="Proteomes" id="UP001552299"/>
    </source>
</evidence>
<dbReference type="Proteomes" id="UP001552299">
    <property type="component" value="Unassembled WGS sequence"/>
</dbReference>
<sequence>MDELAQYRPLSQLIQLFGISKANTRDRSYQRARKFKYPYAALYLRGNKTAIFNRYTKGYVQSNTRMGPDERIMDIYVTSRDAARKIINYLKQNFVRPPQQFAEVDKVEKNFSSQRANAWSRISLGSILKKSFASKDVQ</sequence>
<organism evidence="1 2">
    <name type="scientific">Dendrobium thyrsiflorum</name>
    <name type="common">Pinecone-like raceme dendrobium</name>
    <name type="synonym">Orchid</name>
    <dbReference type="NCBI Taxonomy" id="117978"/>
    <lineage>
        <taxon>Eukaryota</taxon>
        <taxon>Viridiplantae</taxon>
        <taxon>Streptophyta</taxon>
        <taxon>Embryophyta</taxon>
        <taxon>Tracheophyta</taxon>
        <taxon>Spermatophyta</taxon>
        <taxon>Magnoliopsida</taxon>
        <taxon>Liliopsida</taxon>
        <taxon>Asparagales</taxon>
        <taxon>Orchidaceae</taxon>
        <taxon>Epidendroideae</taxon>
        <taxon>Malaxideae</taxon>
        <taxon>Dendrobiinae</taxon>
        <taxon>Dendrobium</taxon>
    </lineage>
</organism>
<gene>
    <name evidence="1" type="ORF">M5K25_000166</name>
</gene>
<accession>A0ABD0VT87</accession>
<protein>
    <submittedName>
        <fullName evidence="1">Uncharacterized protein</fullName>
    </submittedName>
</protein>
<name>A0ABD0VT87_DENTH</name>
<keyword evidence="2" id="KW-1185">Reference proteome</keyword>
<proteinExistence type="predicted"/>
<dbReference type="EMBL" id="JANQDX010000001">
    <property type="protein sequence ID" value="KAL0928294.1"/>
    <property type="molecule type" value="Genomic_DNA"/>
</dbReference>
<dbReference type="AlphaFoldDB" id="A0ABD0VT87"/>
<evidence type="ECO:0000313" key="1">
    <source>
        <dbReference type="EMBL" id="KAL0928294.1"/>
    </source>
</evidence>
<reference evidence="1 2" key="1">
    <citation type="journal article" date="2024" name="Plant Biotechnol. J.">
        <title>Dendrobium thyrsiflorum genome and its molecular insights into genes involved in important horticultural traits.</title>
        <authorList>
            <person name="Chen B."/>
            <person name="Wang J.Y."/>
            <person name="Zheng P.J."/>
            <person name="Li K.L."/>
            <person name="Liang Y.M."/>
            <person name="Chen X.F."/>
            <person name="Zhang C."/>
            <person name="Zhao X."/>
            <person name="He X."/>
            <person name="Zhang G.Q."/>
            <person name="Liu Z.J."/>
            <person name="Xu Q."/>
        </authorList>
    </citation>
    <scope>NUCLEOTIDE SEQUENCE [LARGE SCALE GENOMIC DNA]</scope>
    <source>
        <strain evidence="1">GZMU011</strain>
    </source>
</reference>